<dbReference type="AlphaFoldDB" id="A0A2A2GEL6"/>
<evidence type="ECO:0000313" key="1">
    <source>
        <dbReference type="EMBL" id="PAU95202.1"/>
    </source>
</evidence>
<proteinExistence type="predicted"/>
<evidence type="ECO:0000313" key="2">
    <source>
        <dbReference type="Proteomes" id="UP000218831"/>
    </source>
</evidence>
<dbReference type="RefSeq" id="WP_095605328.1">
    <property type="nucleotide sequence ID" value="NZ_NSKE01000002.1"/>
</dbReference>
<protein>
    <submittedName>
        <fullName evidence="1">Uncharacterized protein</fullName>
    </submittedName>
</protein>
<name>A0A2A2GEL6_9BACT</name>
<gene>
    <name evidence="1" type="ORF">CK503_03105</name>
</gene>
<accession>A0A2A2GEL6</accession>
<sequence>MSKQENKDVDALALKRKLSKKFSKKYFDVDGSFDYEKFKKAEDEIKQNLQESSNSDSTE</sequence>
<dbReference type="Proteomes" id="UP000218831">
    <property type="component" value="Unassembled WGS sequence"/>
</dbReference>
<keyword evidence="2" id="KW-1185">Reference proteome</keyword>
<organism evidence="1 2">
    <name type="scientific">Fodinibius salipaludis</name>
    <dbReference type="NCBI Taxonomy" id="2032627"/>
    <lineage>
        <taxon>Bacteria</taxon>
        <taxon>Pseudomonadati</taxon>
        <taxon>Balneolota</taxon>
        <taxon>Balneolia</taxon>
        <taxon>Balneolales</taxon>
        <taxon>Balneolaceae</taxon>
        <taxon>Fodinibius</taxon>
    </lineage>
</organism>
<reference evidence="1 2" key="1">
    <citation type="submission" date="2017-08" db="EMBL/GenBank/DDBJ databases">
        <title>Aliifodinibius alkalisoli sp. nov., isolated from saline alkaline soil.</title>
        <authorList>
            <person name="Liu D."/>
            <person name="Zhang G."/>
        </authorList>
    </citation>
    <scope>NUCLEOTIDE SEQUENCE [LARGE SCALE GENOMIC DNA]</scope>
    <source>
        <strain evidence="1 2">WN023</strain>
    </source>
</reference>
<dbReference type="EMBL" id="NSKE01000002">
    <property type="protein sequence ID" value="PAU95202.1"/>
    <property type="molecule type" value="Genomic_DNA"/>
</dbReference>
<comment type="caution">
    <text evidence="1">The sequence shown here is derived from an EMBL/GenBank/DDBJ whole genome shotgun (WGS) entry which is preliminary data.</text>
</comment>